<feature type="chain" id="PRO_5031423600" evidence="1">
    <location>
        <begin position="25"/>
        <end position="419"/>
    </location>
</feature>
<evidence type="ECO:0000259" key="2">
    <source>
        <dbReference type="Pfam" id="PF18962"/>
    </source>
</evidence>
<gene>
    <name evidence="3" type="ORF">HHL22_15410</name>
</gene>
<proteinExistence type="predicted"/>
<sequence length="419" mass="44967">MLSFWKKLRWLLPLLALGPGLALAQNCPDPQATNYNPGATTNDGSCQYAATATPLPPRAQLNMELSESSGLQLLGGQLWSHNDSGNDPVLFRLDTTSGQTLQRVRLSNAANTDWEDLAADANYLYVGDFGNNFGNRRDLRVLRVARADLGATATTATAEAINFSYPDQTDFTSRLNQHNFDCEAFFFAHDSLHLFTKDWVDFKTRYYTVPAAPGTYVAHLKATFDVNGLITAADINPAGTVASLLGYDTRSGAAFVWLLSGFGGTRYLGANKRRIELPSVIAVGQVEGLAFGPRNRVFISNERVSNALLTVPAQLYALGVGRWLPGATALATIPAASADVGIVATPNPARQRLHLARANGATGAATIRVLSLQGQEVLTETLAAGTQQQDVDLAGLEPGVYVLRLELGGRAHTQKLVVP</sequence>
<dbReference type="Proteomes" id="UP000559626">
    <property type="component" value="Unassembled WGS sequence"/>
</dbReference>
<keyword evidence="4" id="KW-1185">Reference proteome</keyword>
<name>A0A7Y0AFV0_9BACT</name>
<dbReference type="SUPFAM" id="SSF101898">
    <property type="entry name" value="NHL repeat"/>
    <property type="match status" value="1"/>
</dbReference>
<accession>A0A7Y0AFV0</accession>
<dbReference type="NCBIfam" id="TIGR04183">
    <property type="entry name" value="Por_Secre_tail"/>
    <property type="match status" value="1"/>
</dbReference>
<keyword evidence="1" id="KW-0732">Signal</keyword>
<evidence type="ECO:0000313" key="4">
    <source>
        <dbReference type="Proteomes" id="UP000559626"/>
    </source>
</evidence>
<dbReference type="AlphaFoldDB" id="A0A7Y0AFV0"/>
<comment type="caution">
    <text evidence="3">The sequence shown here is derived from an EMBL/GenBank/DDBJ whole genome shotgun (WGS) entry which is preliminary data.</text>
</comment>
<organism evidence="3 4">
    <name type="scientific">Hymenobacter polaris</name>
    <dbReference type="NCBI Taxonomy" id="2682546"/>
    <lineage>
        <taxon>Bacteria</taxon>
        <taxon>Pseudomonadati</taxon>
        <taxon>Bacteroidota</taxon>
        <taxon>Cytophagia</taxon>
        <taxon>Cytophagales</taxon>
        <taxon>Hymenobacteraceae</taxon>
        <taxon>Hymenobacter</taxon>
    </lineage>
</organism>
<evidence type="ECO:0000256" key="1">
    <source>
        <dbReference type="SAM" id="SignalP"/>
    </source>
</evidence>
<dbReference type="Pfam" id="PF18962">
    <property type="entry name" value="Por_Secre_tail"/>
    <property type="match status" value="1"/>
</dbReference>
<dbReference type="EMBL" id="JABBGH010000002">
    <property type="protein sequence ID" value="NML66595.1"/>
    <property type="molecule type" value="Genomic_DNA"/>
</dbReference>
<evidence type="ECO:0000313" key="3">
    <source>
        <dbReference type="EMBL" id="NML66595.1"/>
    </source>
</evidence>
<dbReference type="RefSeq" id="WP_169532228.1">
    <property type="nucleotide sequence ID" value="NZ_JABBGH010000002.1"/>
</dbReference>
<dbReference type="InterPro" id="IPR026444">
    <property type="entry name" value="Secre_tail"/>
</dbReference>
<feature type="signal peptide" evidence="1">
    <location>
        <begin position="1"/>
        <end position="24"/>
    </location>
</feature>
<feature type="domain" description="Secretion system C-terminal sorting" evidence="2">
    <location>
        <begin position="346"/>
        <end position="418"/>
    </location>
</feature>
<protein>
    <submittedName>
        <fullName evidence="3">T9SS type A sorting domain-containing protein</fullName>
    </submittedName>
</protein>
<reference evidence="3 4" key="1">
    <citation type="submission" date="2020-04" db="EMBL/GenBank/DDBJ databases">
        <title>Hymenobacter polaris sp. nov., isolated from Arctic soil.</title>
        <authorList>
            <person name="Dahal R.H."/>
        </authorList>
    </citation>
    <scope>NUCLEOTIDE SEQUENCE [LARGE SCALE GENOMIC DNA]</scope>
    <source>
        <strain evidence="3 4">RP-2-7</strain>
    </source>
</reference>